<dbReference type="GO" id="GO:0003676">
    <property type="term" value="F:nucleic acid binding"/>
    <property type="evidence" value="ECO:0007669"/>
    <property type="project" value="InterPro"/>
</dbReference>
<reference evidence="2" key="1">
    <citation type="submission" date="2010-08" db="EMBL/GenBank/DDBJ databases">
        <authorList>
            <consortium name="Caenorhabditis japonica Sequencing Consortium"/>
            <person name="Wilson R.K."/>
        </authorList>
    </citation>
    <scope>NUCLEOTIDE SEQUENCE [LARGE SCALE GENOMIC DNA]</scope>
    <source>
        <strain evidence="2">DF5081</strain>
    </source>
</reference>
<proteinExistence type="predicted"/>
<evidence type="ECO:0000313" key="2">
    <source>
        <dbReference type="Proteomes" id="UP000005237"/>
    </source>
</evidence>
<dbReference type="EnsemblMetazoa" id="CJA39144.1">
    <property type="protein sequence ID" value="CJA39144.1"/>
    <property type="gene ID" value="WBGene00214991"/>
</dbReference>
<sequence>QDGASAPCAEATQQCWEADFPGFINAPTSSPDFKPMDFAVWGYLTQQVATKNNANLEALKYFLNKAWDDLDVNTCVPSLTRNRRDSELSWWRKVDY</sequence>
<dbReference type="Proteomes" id="UP000005237">
    <property type="component" value="Unassembled WGS sequence"/>
</dbReference>
<dbReference type="Gene3D" id="3.30.420.10">
    <property type="entry name" value="Ribonuclease H-like superfamily/Ribonuclease H"/>
    <property type="match status" value="1"/>
</dbReference>
<dbReference type="InterPro" id="IPR036397">
    <property type="entry name" value="RNaseH_sf"/>
</dbReference>
<evidence type="ECO:0000313" key="1">
    <source>
        <dbReference type="EnsemblMetazoa" id="CJA39144.1"/>
    </source>
</evidence>
<keyword evidence="2" id="KW-1185">Reference proteome</keyword>
<reference evidence="1" key="2">
    <citation type="submission" date="2022-06" db="UniProtKB">
        <authorList>
            <consortium name="EnsemblMetazoa"/>
        </authorList>
    </citation>
    <scope>IDENTIFICATION</scope>
    <source>
        <strain evidence="1">DF5081</strain>
    </source>
</reference>
<accession>A0A8R1ERZ8</accession>
<organism evidence="1 2">
    <name type="scientific">Caenorhabditis japonica</name>
    <dbReference type="NCBI Taxonomy" id="281687"/>
    <lineage>
        <taxon>Eukaryota</taxon>
        <taxon>Metazoa</taxon>
        <taxon>Ecdysozoa</taxon>
        <taxon>Nematoda</taxon>
        <taxon>Chromadorea</taxon>
        <taxon>Rhabditida</taxon>
        <taxon>Rhabditina</taxon>
        <taxon>Rhabditomorpha</taxon>
        <taxon>Rhabditoidea</taxon>
        <taxon>Rhabditidae</taxon>
        <taxon>Peloderinae</taxon>
        <taxon>Caenorhabditis</taxon>
    </lineage>
</organism>
<protein>
    <submittedName>
        <fullName evidence="1">Uncharacterized protein</fullName>
    </submittedName>
</protein>
<name>A0A8R1ERZ8_CAEJA</name>
<dbReference type="AlphaFoldDB" id="A0A8R1ERZ8"/>